<name>A0A0E9WCM1_ANGAN</name>
<reference evidence="1" key="1">
    <citation type="submission" date="2014-11" db="EMBL/GenBank/DDBJ databases">
        <authorList>
            <person name="Amaro Gonzalez C."/>
        </authorList>
    </citation>
    <scope>NUCLEOTIDE SEQUENCE</scope>
</reference>
<dbReference type="AlphaFoldDB" id="A0A0E9WCM1"/>
<evidence type="ECO:0000313" key="1">
    <source>
        <dbReference type="EMBL" id="JAH88102.1"/>
    </source>
</evidence>
<proteinExistence type="predicted"/>
<sequence>MLFWIHMRRKHKDTLNNFWLNPILLHRSSSRNIYSRAFSLSNKQQKYKGRSACVSAHKK</sequence>
<organism evidence="1">
    <name type="scientific">Anguilla anguilla</name>
    <name type="common">European freshwater eel</name>
    <name type="synonym">Muraena anguilla</name>
    <dbReference type="NCBI Taxonomy" id="7936"/>
    <lineage>
        <taxon>Eukaryota</taxon>
        <taxon>Metazoa</taxon>
        <taxon>Chordata</taxon>
        <taxon>Craniata</taxon>
        <taxon>Vertebrata</taxon>
        <taxon>Euteleostomi</taxon>
        <taxon>Actinopterygii</taxon>
        <taxon>Neopterygii</taxon>
        <taxon>Teleostei</taxon>
        <taxon>Anguilliformes</taxon>
        <taxon>Anguillidae</taxon>
        <taxon>Anguilla</taxon>
    </lineage>
</organism>
<reference evidence="1" key="2">
    <citation type="journal article" date="2015" name="Fish Shellfish Immunol.">
        <title>Early steps in the European eel (Anguilla anguilla)-Vibrio vulnificus interaction in the gills: Role of the RtxA13 toxin.</title>
        <authorList>
            <person name="Callol A."/>
            <person name="Pajuelo D."/>
            <person name="Ebbesson L."/>
            <person name="Teles M."/>
            <person name="MacKenzie S."/>
            <person name="Amaro C."/>
        </authorList>
    </citation>
    <scope>NUCLEOTIDE SEQUENCE</scope>
</reference>
<protein>
    <submittedName>
        <fullName evidence="1">Uncharacterized protein</fullName>
    </submittedName>
</protein>
<accession>A0A0E9WCM1</accession>
<dbReference type="EMBL" id="GBXM01020475">
    <property type="protein sequence ID" value="JAH88102.1"/>
    <property type="molecule type" value="Transcribed_RNA"/>
</dbReference>